<keyword evidence="3" id="KW-1185">Reference proteome</keyword>
<evidence type="ECO:0000256" key="1">
    <source>
        <dbReference type="SAM" id="MobiDB-lite"/>
    </source>
</evidence>
<gene>
    <name evidence="2" type="ORF">J0S82_005068</name>
</gene>
<comment type="caution">
    <text evidence="2">The sequence shown here is derived from an EMBL/GenBank/DDBJ whole genome shotgun (WGS) entry which is preliminary data.</text>
</comment>
<name>A0A8J5ZTA1_GALPY</name>
<sequence length="23" mass="2448">MQIRDQGRPLWHHSGAAGGCAQA</sequence>
<dbReference type="Proteomes" id="UP000700334">
    <property type="component" value="Unassembled WGS sequence"/>
</dbReference>
<protein>
    <submittedName>
        <fullName evidence="2">Uncharacterized protein</fullName>
    </submittedName>
</protein>
<evidence type="ECO:0000313" key="3">
    <source>
        <dbReference type="Proteomes" id="UP000700334"/>
    </source>
</evidence>
<dbReference type="AlphaFoldDB" id="A0A8J5ZTA1"/>
<evidence type="ECO:0000313" key="2">
    <source>
        <dbReference type="EMBL" id="KAG8506671.1"/>
    </source>
</evidence>
<feature type="region of interest" description="Disordered" evidence="1">
    <location>
        <begin position="1"/>
        <end position="23"/>
    </location>
</feature>
<dbReference type="EMBL" id="JAGFMF010012145">
    <property type="protein sequence ID" value="KAG8506671.1"/>
    <property type="molecule type" value="Genomic_DNA"/>
</dbReference>
<reference evidence="2" key="1">
    <citation type="journal article" date="2021" name="Evol. Appl.">
        <title>The genome of the Pyrenean desman and the effects of bottlenecks and inbreeding on the genomic landscape of an endangered species.</title>
        <authorList>
            <person name="Escoda L."/>
            <person name="Castresana J."/>
        </authorList>
    </citation>
    <scope>NUCLEOTIDE SEQUENCE</scope>
    <source>
        <strain evidence="2">IBE-C5619</strain>
    </source>
</reference>
<accession>A0A8J5ZTA1</accession>
<organism evidence="2 3">
    <name type="scientific">Galemys pyrenaicus</name>
    <name type="common">Iberian desman</name>
    <name type="synonym">Pyrenean desman</name>
    <dbReference type="NCBI Taxonomy" id="202257"/>
    <lineage>
        <taxon>Eukaryota</taxon>
        <taxon>Metazoa</taxon>
        <taxon>Chordata</taxon>
        <taxon>Craniata</taxon>
        <taxon>Vertebrata</taxon>
        <taxon>Euteleostomi</taxon>
        <taxon>Mammalia</taxon>
        <taxon>Eutheria</taxon>
        <taxon>Laurasiatheria</taxon>
        <taxon>Eulipotyphla</taxon>
        <taxon>Talpidae</taxon>
        <taxon>Galemys</taxon>
    </lineage>
</organism>
<dbReference type="PROSITE" id="PS51257">
    <property type="entry name" value="PROKAR_LIPOPROTEIN"/>
    <property type="match status" value="1"/>
</dbReference>
<proteinExistence type="predicted"/>